<protein>
    <recommendedName>
        <fullName evidence="4">Small multi-drug export</fullName>
    </recommendedName>
</protein>
<evidence type="ECO:0000256" key="1">
    <source>
        <dbReference type="SAM" id="Phobius"/>
    </source>
</evidence>
<feature type="transmembrane region" description="Helical" evidence="1">
    <location>
        <begin position="224"/>
        <end position="243"/>
    </location>
</feature>
<dbReference type="PANTHER" id="PTHR36007">
    <property type="entry name" value="TRANSPORT PROTEIN-RELATED"/>
    <property type="match status" value="1"/>
</dbReference>
<sequence>LRFRISAPPRAVFRESQALSQPINKVDCESQLPTGSSNQGLQSIIQWFCQWRIMRIPALVLLSTVASVSVLCSSAFASTDTSIKASGIGLKIAEYMRRSGWPDEVIVFVLATLPVLELRGAIPVGYWMQLQPFKTSILAILGNMVPVPFIFLYLKKLLNSVGKRSSVASNFLQIVVERTRKKAGPIEEFQWLGLMLFVAVPFPGTGAWSGAIAATILDMSFWDALSANFIGVVLAGLLVNLLVNLGIKYAIAVGVILFFVSSVMWSFLRYLRKPANNIN</sequence>
<comment type="caution">
    <text evidence="2">The sequence shown here is derived from an EMBL/GenBank/DDBJ whole genome shotgun (WGS) entry which is preliminary data.</text>
</comment>
<dbReference type="GO" id="GO:0009507">
    <property type="term" value="C:chloroplast"/>
    <property type="evidence" value="ECO:0007669"/>
    <property type="project" value="TreeGrafter"/>
</dbReference>
<evidence type="ECO:0000313" key="3">
    <source>
        <dbReference type="Proteomes" id="UP000824469"/>
    </source>
</evidence>
<dbReference type="OMA" id="VMWSFLR"/>
<dbReference type="Proteomes" id="UP000824469">
    <property type="component" value="Unassembled WGS sequence"/>
</dbReference>
<reference evidence="2 3" key="1">
    <citation type="journal article" date="2021" name="Nat. Plants">
        <title>The Taxus genome provides insights into paclitaxel biosynthesis.</title>
        <authorList>
            <person name="Xiong X."/>
            <person name="Gou J."/>
            <person name="Liao Q."/>
            <person name="Li Y."/>
            <person name="Zhou Q."/>
            <person name="Bi G."/>
            <person name="Li C."/>
            <person name="Du R."/>
            <person name="Wang X."/>
            <person name="Sun T."/>
            <person name="Guo L."/>
            <person name="Liang H."/>
            <person name="Lu P."/>
            <person name="Wu Y."/>
            <person name="Zhang Z."/>
            <person name="Ro D.K."/>
            <person name="Shang Y."/>
            <person name="Huang S."/>
            <person name="Yan J."/>
        </authorList>
    </citation>
    <scope>NUCLEOTIDE SEQUENCE [LARGE SCALE GENOMIC DNA]</scope>
    <source>
        <strain evidence="2">Ta-2019</strain>
    </source>
</reference>
<feature type="transmembrane region" description="Helical" evidence="1">
    <location>
        <begin position="105"/>
        <end position="128"/>
    </location>
</feature>
<dbReference type="InterPro" id="IPR009577">
    <property type="entry name" value="Sm_multidrug_ex"/>
</dbReference>
<accession>A0AA38GGL3</accession>
<keyword evidence="3" id="KW-1185">Reference proteome</keyword>
<dbReference type="PANTHER" id="PTHR36007:SF2">
    <property type="entry name" value="TRANSPORT PROTEIN-RELATED"/>
    <property type="match status" value="1"/>
</dbReference>
<feature type="transmembrane region" description="Helical" evidence="1">
    <location>
        <begin position="135"/>
        <end position="154"/>
    </location>
</feature>
<keyword evidence="1" id="KW-1133">Transmembrane helix</keyword>
<dbReference type="Pfam" id="PF06695">
    <property type="entry name" value="Sm_multidrug_ex"/>
    <property type="match status" value="1"/>
</dbReference>
<evidence type="ECO:0008006" key="4">
    <source>
        <dbReference type="Google" id="ProtNLM"/>
    </source>
</evidence>
<proteinExistence type="predicted"/>
<evidence type="ECO:0000313" key="2">
    <source>
        <dbReference type="EMBL" id="KAH9323184.1"/>
    </source>
</evidence>
<dbReference type="AlphaFoldDB" id="A0AA38GGL3"/>
<organism evidence="2 3">
    <name type="scientific">Taxus chinensis</name>
    <name type="common">Chinese yew</name>
    <name type="synonym">Taxus wallichiana var. chinensis</name>
    <dbReference type="NCBI Taxonomy" id="29808"/>
    <lineage>
        <taxon>Eukaryota</taxon>
        <taxon>Viridiplantae</taxon>
        <taxon>Streptophyta</taxon>
        <taxon>Embryophyta</taxon>
        <taxon>Tracheophyta</taxon>
        <taxon>Spermatophyta</taxon>
        <taxon>Pinopsida</taxon>
        <taxon>Pinidae</taxon>
        <taxon>Conifers II</taxon>
        <taxon>Cupressales</taxon>
        <taxon>Taxaceae</taxon>
        <taxon>Taxus</taxon>
    </lineage>
</organism>
<keyword evidence="1" id="KW-0812">Transmembrane</keyword>
<feature type="transmembrane region" description="Helical" evidence="1">
    <location>
        <begin position="249"/>
        <end position="268"/>
    </location>
</feature>
<keyword evidence="1" id="KW-0472">Membrane</keyword>
<dbReference type="EMBL" id="JAHRHJ020000003">
    <property type="protein sequence ID" value="KAH9323184.1"/>
    <property type="molecule type" value="Genomic_DNA"/>
</dbReference>
<gene>
    <name evidence="2" type="ORF">KI387_017823</name>
</gene>
<name>A0AA38GGL3_TAXCH</name>
<feature type="transmembrane region" description="Helical" evidence="1">
    <location>
        <begin position="191"/>
        <end position="217"/>
    </location>
</feature>
<feature type="non-terminal residue" evidence="2">
    <location>
        <position position="279"/>
    </location>
</feature>